<keyword evidence="4 7" id="KW-0812">Transmembrane</keyword>
<dbReference type="Gene3D" id="1.20.1250.20">
    <property type="entry name" value="MFS general substrate transporter like domains"/>
    <property type="match status" value="1"/>
</dbReference>
<evidence type="ECO:0000256" key="5">
    <source>
        <dbReference type="ARBA" id="ARBA00022989"/>
    </source>
</evidence>
<dbReference type="RefSeq" id="WP_251911118.1">
    <property type="nucleotide sequence ID" value="NZ_JAMRXG010000004.1"/>
</dbReference>
<evidence type="ECO:0000313" key="9">
    <source>
        <dbReference type="EMBL" id="MCM6773977.1"/>
    </source>
</evidence>
<sequence>MTEPQEAVAARTEPGTETIGRNTAVLVSFTAVTNLADGVTKVALPLIATTLTKSPALVSLVLLTLTLPWLFAAMHVGVLVDRADRRKLLWLANGMRIVVVVGLFGAVLADTINLPMLYVGGLVLGVAEVIALTSAGALIPDAIVPAGREKANQWLTGAETVCNEFAGPFLGGLLVAAGTAIALGSTVVAYALSVIILLFLVGTFRVARTEEQPKVTVHEQIAEGLKFLLGHRLLRTFSIVVAVLCACWGAWFGLMPLVATSGMGLSAGYYGAMVSALGVGGVVGTMVVGVSNRLFGRRRVMFSNIILTLAMTAAPALTTNVWIVGAAAFLGGMGGTLWTVNSRTIGQRLVSQEMMGRYSAANRLFGWGSIPLGSALAGVIAQWFDAKLAFGVFAIMTLALIPLFLRVFTSAVEADVEAKV</sequence>
<name>A0A9X2IVJ8_9NOCA</name>
<keyword evidence="6 7" id="KW-0472">Membrane</keyword>
<dbReference type="PANTHER" id="PTHR23513">
    <property type="entry name" value="INTEGRAL MEMBRANE EFFLUX PROTEIN-RELATED"/>
    <property type="match status" value="1"/>
</dbReference>
<comment type="subcellular location">
    <subcellularLocation>
        <location evidence="1">Cell membrane</location>
        <topology evidence="1">Multi-pass membrane protein</topology>
    </subcellularLocation>
</comment>
<dbReference type="InterPro" id="IPR020846">
    <property type="entry name" value="MFS_dom"/>
</dbReference>
<dbReference type="AlphaFoldDB" id="A0A9X2IVJ8"/>
<keyword evidence="10" id="KW-1185">Reference proteome</keyword>
<reference evidence="9" key="1">
    <citation type="submission" date="2022-06" db="EMBL/GenBank/DDBJ databases">
        <title>Novel species in genus nocardia.</title>
        <authorList>
            <person name="Li F."/>
        </authorList>
    </citation>
    <scope>NUCLEOTIDE SEQUENCE</scope>
    <source>
        <strain evidence="9">CDC141</strain>
    </source>
</reference>
<feature type="transmembrane region" description="Helical" evidence="7">
    <location>
        <begin position="390"/>
        <end position="409"/>
    </location>
</feature>
<dbReference type="PROSITE" id="PS50850">
    <property type="entry name" value="MFS"/>
    <property type="match status" value="1"/>
</dbReference>
<feature type="transmembrane region" description="Helical" evidence="7">
    <location>
        <begin position="88"/>
        <end position="109"/>
    </location>
</feature>
<keyword evidence="5 7" id="KW-1133">Transmembrane helix</keyword>
<evidence type="ECO:0000256" key="2">
    <source>
        <dbReference type="ARBA" id="ARBA00022448"/>
    </source>
</evidence>
<feature type="transmembrane region" description="Helical" evidence="7">
    <location>
        <begin position="267"/>
        <end position="288"/>
    </location>
</feature>
<feature type="transmembrane region" description="Helical" evidence="7">
    <location>
        <begin position="300"/>
        <end position="317"/>
    </location>
</feature>
<evidence type="ECO:0000256" key="4">
    <source>
        <dbReference type="ARBA" id="ARBA00022692"/>
    </source>
</evidence>
<feature type="transmembrane region" description="Helical" evidence="7">
    <location>
        <begin position="187"/>
        <end position="207"/>
    </location>
</feature>
<dbReference type="SUPFAM" id="SSF103473">
    <property type="entry name" value="MFS general substrate transporter"/>
    <property type="match status" value="1"/>
</dbReference>
<dbReference type="Pfam" id="PF05977">
    <property type="entry name" value="MFS_3"/>
    <property type="match status" value="1"/>
</dbReference>
<organism evidence="9 10">
    <name type="scientific">Nocardia pulmonis</name>
    <dbReference type="NCBI Taxonomy" id="2951408"/>
    <lineage>
        <taxon>Bacteria</taxon>
        <taxon>Bacillati</taxon>
        <taxon>Actinomycetota</taxon>
        <taxon>Actinomycetes</taxon>
        <taxon>Mycobacteriales</taxon>
        <taxon>Nocardiaceae</taxon>
        <taxon>Nocardia</taxon>
    </lineage>
</organism>
<comment type="caution">
    <text evidence="9">The sequence shown here is derived from an EMBL/GenBank/DDBJ whole genome shotgun (WGS) entry which is preliminary data.</text>
</comment>
<protein>
    <submittedName>
        <fullName evidence="9">MFS transporter</fullName>
    </submittedName>
</protein>
<dbReference type="Proteomes" id="UP001139157">
    <property type="component" value="Unassembled WGS sequence"/>
</dbReference>
<feature type="transmembrane region" description="Helical" evidence="7">
    <location>
        <begin position="56"/>
        <end position="76"/>
    </location>
</feature>
<feature type="domain" description="Major facilitator superfamily (MFS) profile" evidence="8">
    <location>
        <begin position="22"/>
        <end position="412"/>
    </location>
</feature>
<evidence type="ECO:0000256" key="7">
    <source>
        <dbReference type="SAM" id="Phobius"/>
    </source>
</evidence>
<feature type="transmembrane region" description="Helical" evidence="7">
    <location>
        <begin position="115"/>
        <end position="139"/>
    </location>
</feature>
<evidence type="ECO:0000256" key="1">
    <source>
        <dbReference type="ARBA" id="ARBA00004651"/>
    </source>
</evidence>
<feature type="transmembrane region" description="Helical" evidence="7">
    <location>
        <begin position="323"/>
        <end position="343"/>
    </location>
</feature>
<evidence type="ECO:0000256" key="3">
    <source>
        <dbReference type="ARBA" id="ARBA00022475"/>
    </source>
</evidence>
<feature type="transmembrane region" description="Helical" evidence="7">
    <location>
        <begin position="364"/>
        <end position="384"/>
    </location>
</feature>
<evidence type="ECO:0000313" key="10">
    <source>
        <dbReference type="Proteomes" id="UP001139157"/>
    </source>
</evidence>
<keyword evidence="3" id="KW-1003">Cell membrane</keyword>
<evidence type="ECO:0000259" key="8">
    <source>
        <dbReference type="PROSITE" id="PS50850"/>
    </source>
</evidence>
<accession>A0A9X2IVJ8</accession>
<gene>
    <name evidence="9" type="ORF">NDR86_10885</name>
</gene>
<dbReference type="GO" id="GO:0022857">
    <property type="term" value="F:transmembrane transporter activity"/>
    <property type="evidence" value="ECO:0007669"/>
    <property type="project" value="InterPro"/>
</dbReference>
<dbReference type="InterPro" id="IPR010290">
    <property type="entry name" value="TM_effector"/>
</dbReference>
<proteinExistence type="predicted"/>
<dbReference type="GO" id="GO:0005886">
    <property type="term" value="C:plasma membrane"/>
    <property type="evidence" value="ECO:0007669"/>
    <property type="project" value="UniProtKB-SubCell"/>
</dbReference>
<feature type="transmembrane region" description="Helical" evidence="7">
    <location>
        <begin position="233"/>
        <end position="255"/>
    </location>
</feature>
<dbReference type="PANTHER" id="PTHR23513:SF6">
    <property type="entry name" value="MAJOR FACILITATOR SUPERFAMILY ASSOCIATED DOMAIN-CONTAINING PROTEIN"/>
    <property type="match status" value="1"/>
</dbReference>
<evidence type="ECO:0000256" key="6">
    <source>
        <dbReference type="ARBA" id="ARBA00023136"/>
    </source>
</evidence>
<dbReference type="InterPro" id="IPR036259">
    <property type="entry name" value="MFS_trans_sf"/>
</dbReference>
<dbReference type="CDD" id="cd06173">
    <property type="entry name" value="MFS_MefA_like"/>
    <property type="match status" value="1"/>
</dbReference>
<keyword evidence="2" id="KW-0813">Transport</keyword>
<dbReference type="EMBL" id="JAMRXG010000004">
    <property type="protein sequence ID" value="MCM6773977.1"/>
    <property type="molecule type" value="Genomic_DNA"/>
</dbReference>